<dbReference type="SMART" id="SM00868">
    <property type="entry name" value="zf-AD"/>
    <property type="match status" value="2"/>
</dbReference>
<keyword evidence="5 8" id="KW-0862">Zinc</keyword>
<feature type="binding site" evidence="8">
    <location>
        <position position="58"/>
    </location>
    <ligand>
        <name>Zn(2+)</name>
        <dbReference type="ChEBI" id="CHEBI:29105"/>
    </ligand>
</feature>
<dbReference type="Pfam" id="PF00096">
    <property type="entry name" value="zf-C2H2"/>
    <property type="match status" value="1"/>
</dbReference>
<feature type="domain" description="C2H2-type" evidence="10">
    <location>
        <begin position="399"/>
        <end position="426"/>
    </location>
</feature>
<protein>
    <recommendedName>
        <fullName evidence="14">C2h2-type zn-finger protein</fullName>
    </recommendedName>
</protein>
<feature type="compositionally biased region" description="Basic residues" evidence="9">
    <location>
        <begin position="238"/>
        <end position="247"/>
    </location>
</feature>
<dbReference type="EnsemblMetazoa" id="LLOJ007467-RA">
    <property type="protein sequence ID" value="LLOJ007467-PA"/>
    <property type="gene ID" value="LLOJ007467"/>
</dbReference>
<evidence type="ECO:0000256" key="2">
    <source>
        <dbReference type="ARBA" id="ARBA00022723"/>
    </source>
</evidence>
<evidence type="ECO:0000256" key="5">
    <source>
        <dbReference type="ARBA" id="ARBA00022833"/>
    </source>
</evidence>
<evidence type="ECO:0000256" key="4">
    <source>
        <dbReference type="ARBA" id="ARBA00022771"/>
    </source>
</evidence>
<evidence type="ECO:0000259" key="10">
    <source>
        <dbReference type="PROSITE" id="PS50157"/>
    </source>
</evidence>
<dbReference type="InterPro" id="IPR012934">
    <property type="entry name" value="Znf_AD"/>
</dbReference>
<dbReference type="PROSITE" id="PS00028">
    <property type="entry name" value="ZINC_FINGER_C2H2_1"/>
    <property type="match status" value="6"/>
</dbReference>
<feature type="compositionally biased region" description="Basic and acidic residues" evidence="9">
    <location>
        <begin position="191"/>
        <end position="201"/>
    </location>
</feature>
<dbReference type="VEuPathDB" id="VectorBase:LLOJ007467"/>
<dbReference type="SMART" id="SM00355">
    <property type="entry name" value="ZnF_C2H2"/>
    <property type="match status" value="6"/>
</dbReference>
<proteinExistence type="predicted"/>
<feature type="binding site" evidence="8">
    <location>
        <position position="55"/>
    </location>
    <ligand>
        <name>Zn(2+)</name>
        <dbReference type="ChEBI" id="CHEBI:29105"/>
    </ligand>
</feature>
<name>A0A1B0CRG9_LUTLO</name>
<evidence type="ECO:0000256" key="9">
    <source>
        <dbReference type="SAM" id="MobiDB-lite"/>
    </source>
</evidence>
<dbReference type="PROSITE" id="PS50157">
    <property type="entry name" value="ZINC_FINGER_C2H2_2"/>
    <property type="match status" value="6"/>
</dbReference>
<keyword evidence="6" id="KW-0539">Nucleus</keyword>
<dbReference type="FunFam" id="3.30.160.60:FF:000145">
    <property type="entry name" value="Zinc finger protein 574"/>
    <property type="match status" value="1"/>
</dbReference>
<feature type="domain" description="C2H2-type" evidence="10">
    <location>
        <begin position="344"/>
        <end position="371"/>
    </location>
</feature>
<reference evidence="12" key="1">
    <citation type="submission" date="2020-05" db="UniProtKB">
        <authorList>
            <consortium name="EnsemblMetazoa"/>
        </authorList>
    </citation>
    <scope>IDENTIFICATION</scope>
    <source>
        <strain evidence="12">Jacobina</strain>
    </source>
</reference>
<evidence type="ECO:0000313" key="12">
    <source>
        <dbReference type="EnsemblMetazoa" id="LLOJ007467-PA"/>
    </source>
</evidence>
<evidence type="ECO:0000256" key="1">
    <source>
        <dbReference type="ARBA" id="ARBA00004123"/>
    </source>
</evidence>
<evidence type="ECO:0000256" key="8">
    <source>
        <dbReference type="PROSITE-ProRule" id="PRU01263"/>
    </source>
</evidence>
<organism evidence="12 13">
    <name type="scientific">Lutzomyia longipalpis</name>
    <name type="common">Sand fly</name>
    <dbReference type="NCBI Taxonomy" id="7200"/>
    <lineage>
        <taxon>Eukaryota</taxon>
        <taxon>Metazoa</taxon>
        <taxon>Ecdysozoa</taxon>
        <taxon>Arthropoda</taxon>
        <taxon>Hexapoda</taxon>
        <taxon>Insecta</taxon>
        <taxon>Pterygota</taxon>
        <taxon>Neoptera</taxon>
        <taxon>Endopterygota</taxon>
        <taxon>Diptera</taxon>
        <taxon>Nematocera</taxon>
        <taxon>Psychodoidea</taxon>
        <taxon>Psychodidae</taxon>
        <taxon>Lutzomyia</taxon>
        <taxon>Lutzomyia</taxon>
    </lineage>
</organism>
<dbReference type="Gene3D" id="3.30.160.60">
    <property type="entry name" value="Classic Zinc Finger"/>
    <property type="match status" value="4"/>
</dbReference>
<feature type="compositionally biased region" description="Acidic residues" evidence="9">
    <location>
        <begin position="211"/>
        <end position="224"/>
    </location>
</feature>
<keyword evidence="13" id="KW-1185">Reference proteome</keyword>
<dbReference type="GO" id="GO:0000981">
    <property type="term" value="F:DNA-binding transcription factor activity, RNA polymerase II-specific"/>
    <property type="evidence" value="ECO:0007669"/>
    <property type="project" value="TreeGrafter"/>
</dbReference>
<feature type="binding site" evidence="8">
    <location>
        <position position="12"/>
    </location>
    <ligand>
        <name>Zn(2+)</name>
        <dbReference type="ChEBI" id="CHEBI:29105"/>
    </ligand>
</feature>
<evidence type="ECO:0000313" key="13">
    <source>
        <dbReference type="Proteomes" id="UP000092461"/>
    </source>
</evidence>
<evidence type="ECO:0008006" key="14">
    <source>
        <dbReference type="Google" id="ProtNLM"/>
    </source>
</evidence>
<feature type="binding site" evidence="8">
    <location>
        <position position="9"/>
    </location>
    <ligand>
        <name>Zn(2+)</name>
        <dbReference type="ChEBI" id="CHEBI:29105"/>
    </ligand>
</feature>
<feature type="domain" description="C2H2-type" evidence="10">
    <location>
        <begin position="315"/>
        <end position="343"/>
    </location>
</feature>
<dbReference type="FunFam" id="3.30.160.60:FF:000446">
    <property type="entry name" value="Zinc finger protein"/>
    <property type="match status" value="1"/>
</dbReference>
<feature type="region of interest" description="Disordered" evidence="9">
    <location>
        <begin position="124"/>
        <end position="224"/>
    </location>
</feature>
<evidence type="ECO:0000256" key="3">
    <source>
        <dbReference type="ARBA" id="ARBA00022737"/>
    </source>
</evidence>
<dbReference type="EMBL" id="AJWK01024782">
    <property type="status" value="NOT_ANNOTATED_CDS"/>
    <property type="molecule type" value="Genomic_DNA"/>
</dbReference>
<dbReference type="InterPro" id="IPR013087">
    <property type="entry name" value="Znf_C2H2_type"/>
</dbReference>
<accession>A0A1B0CRG9</accession>
<keyword evidence="2 8" id="KW-0479">Metal-binding</keyword>
<feature type="domain" description="C2H2-type" evidence="10">
    <location>
        <begin position="372"/>
        <end position="399"/>
    </location>
</feature>
<comment type="subcellular location">
    <subcellularLocation>
        <location evidence="1">Nucleus</location>
    </subcellularLocation>
</comment>
<dbReference type="Gene3D" id="3.40.1800.20">
    <property type="match status" value="1"/>
</dbReference>
<dbReference type="PANTHER" id="PTHR24394">
    <property type="entry name" value="ZINC FINGER PROTEIN"/>
    <property type="match status" value="1"/>
</dbReference>
<dbReference type="PROSITE" id="PS51915">
    <property type="entry name" value="ZAD"/>
    <property type="match status" value="1"/>
</dbReference>
<dbReference type="SUPFAM" id="SSF57716">
    <property type="entry name" value="Glucocorticoid receptor-like (DNA-binding domain)"/>
    <property type="match status" value="1"/>
</dbReference>
<feature type="domain" description="C2H2-type" evidence="10">
    <location>
        <begin position="284"/>
        <end position="311"/>
    </location>
</feature>
<feature type="domain" description="C2H2-type" evidence="10">
    <location>
        <begin position="254"/>
        <end position="282"/>
    </location>
</feature>
<feature type="region of interest" description="Disordered" evidence="9">
    <location>
        <begin position="229"/>
        <end position="248"/>
    </location>
</feature>
<dbReference type="SUPFAM" id="SSF57667">
    <property type="entry name" value="beta-beta-alpha zinc fingers"/>
    <property type="match status" value="4"/>
</dbReference>
<dbReference type="Proteomes" id="UP000092461">
    <property type="component" value="Unassembled WGS sequence"/>
</dbReference>
<evidence type="ECO:0000256" key="6">
    <source>
        <dbReference type="ARBA" id="ARBA00023242"/>
    </source>
</evidence>
<dbReference type="FunFam" id="3.30.160.60:FF:000016">
    <property type="entry name" value="zinc finger protein 37 homolog"/>
    <property type="match status" value="1"/>
</dbReference>
<dbReference type="Pfam" id="PF07776">
    <property type="entry name" value="zf-AD"/>
    <property type="match status" value="1"/>
</dbReference>
<keyword evidence="3" id="KW-0677">Repeat</keyword>
<evidence type="ECO:0000256" key="7">
    <source>
        <dbReference type="PROSITE-ProRule" id="PRU00042"/>
    </source>
</evidence>
<evidence type="ECO:0000259" key="11">
    <source>
        <dbReference type="PROSITE" id="PS51915"/>
    </source>
</evidence>
<dbReference type="GO" id="GO:0005634">
    <property type="term" value="C:nucleus"/>
    <property type="evidence" value="ECO:0007669"/>
    <property type="project" value="UniProtKB-SubCell"/>
</dbReference>
<dbReference type="InterPro" id="IPR036236">
    <property type="entry name" value="Znf_C2H2_sf"/>
</dbReference>
<dbReference type="GO" id="GO:0008270">
    <property type="term" value="F:zinc ion binding"/>
    <property type="evidence" value="ECO:0007669"/>
    <property type="project" value="UniProtKB-UniRule"/>
</dbReference>
<dbReference type="PANTHER" id="PTHR24394:SF29">
    <property type="entry name" value="MYONEURIN"/>
    <property type="match status" value="1"/>
</dbReference>
<dbReference type="AlphaFoldDB" id="A0A1B0CRG9"/>
<dbReference type="VEuPathDB" id="VectorBase:LLONM1_009928"/>
<keyword evidence="4 7" id="KW-0863">Zinc-finger</keyword>
<sequence>MLGNWQNWCRLCAKVNSSEDECFHKTESISDQLEIVNKHFTISLVPLEGILSWICNECHSFLAKLDNYGEKCLRVDQMYRELILRKDITDADLQSIRVVYGIDREEVKYSSVLTEDKKETLSSESVVIPDPLDSEDENEISVKEESSPAELSPVRRTRKRKKIEKQITLIPRKRGRPRKCTQQQILVNPKAEVKEETKFSDSDADSAAPEQDLDDTSDYVPDDLFDLQGEQPEEEKKQHKNPRKRSKISTDKENECEFCSKKFCRRSVLKEHILEQHRPDELPHVCSKCSRRFISKYKLKVHESTHLSEAERRNLPCPYCEKKFAKKFILQSHIHAMHIGDKPYVCEECGNSFRTISALNQHQTIHSDERPYQCASCPKKFKKTQHLKRHEESHTDKMYECPHCDLKLKTTRTLRMHLLVHSDDKKYKCHYCGNEYKRSKTLKNYIISYETRLVISCKEVLTSSSPADFSSSWKSRTSILSGTGLLTTDRTGGSFTFDVPPGLRTTYSGGLFSKTQLNASGVILISFGQYNLIPVSLQQDHQYPSPMDPRIDNSNIILEHLIGLEAFVLESFQFCQKIRATAAH</sequence>
<feature type="domain" description="ZAD" evidence="11">
    <location>
        <begin position="7"/>
        <end position="82"/>
    </location>
</feature>